<sequence length="1327" mass="153584">MQVVQIVLWYLDSGCSKYIIENRSRLRNFVKKFTGTVRFGNDHFGVIMGYGDYVIGDCVIFRVYYVEGLGHNLFSVGQFCESDLEFAFRKHSCYVRNENGVDLLKGSRGSNLYTISVEDMMKSSPICLLSKASKNKSWLWHRRLNHLNFDTINDLVRKYLNGIVKRPNRTIVEAAWITLIFSKALIEDLRKLKATADIRIFIVYAPNRKGPEPILLTLGQISSGLIPSLVPAVLYVPPTNKDLEILFQPMFNEYLEPPGVKRPVPPAHAIQVLVVSAGTPSYTTVDQDAPSTSCSPSSLEIYKVKLDEYGDILKNKARLVAKGYRQEEGIDFKESFASVARIEAIRCFIANAARKTMTIYQIDVKTAFLNGELNEKVYVSQPKGFVNPAHPTHVYRLKKPLYDLKNAPRVWETAAWKRFGKRFTQTTMWRFGNLLQGGLPKPPYSANKMAEENVFAPAPTRFDEQILPVNAWLRVGKGNLLLDLQKLQKNPIFRISFWNTLVHDAKTETYSFQLDVQWFTPNVDILRNALEITPVDTTYPFKAPPAGEQVMDFVNELGYLEEIHFVSKMHVNNLYQSWIAIMVLSQEPIDYAELLWEEFVKAIQTFFSHQANLNIPTKKPTPHVFLYFRFTKLIIYYLGSIHNIHRRHVSPVHVTRDDFFLGNLKFVPKGEKNKVFGKPNPQELIMKAIQNSSYYQHYLEMVSRKPTTREGEQKKTASKVEKPKKPTPVKRHDLAKQTKPLKEKTSKLTPSKKIYKGKVMNVRKEMSECDTKILNVDEERGENISNIVALEERTFELDKGQDGSDLICANFEKKHKLQDKTNQALSSRVFTLENHDMCLKIDNYVNKTVKEAVQNALQAPVHEHFRKLSEFEMKEIIHDQMFESVSYRSQPKHAAIYDAFEPQAQTSLAWKTSDTIEAPSSSSKQKTGPQFEQLVDDVLIPDDVHISDSKDTDDPDCLKPVPKKERSKTPEPDWAVPPNDLPEIENNWANAIANAYKDPKKNKLIQKTKDMGSFIKWDCKQIRKSKLSKANLEDQIDLVNLEGNRFMPDLIKPLPLGERRYALSISKLKATYYLEFRLKELVPSLWIESECEYSISAAYGISHWWFKRKEFYITRQSAPSDRHAVRSHMKILSVVSLKTFTRYGYTFLRENVLRRADYKEYKISKADFKNLHPNDFEDMYLLRLQGKLNHLSGVDKVHLFNVVNWWIRNIVIRKRVEDLQLGIESYQTKLNLTQPSCDASDFQFKECGIVKGEEDYTIVHKPRAIVYRDRNNQKKMMRETEVHKFSDGTLTRILEKMDHMVKDFVLFKFNPGMEHRIWSEDDKRRSK</sequence>
<feature type="region of interest" description="Disordered" evidence="1">
    <location>
        <begin position="944"/>
        <end position="980"/>
    </location>
</feature>
<protein>
    <submittedName>
        <fullName evidence="5">Retrovirus-related Pol polyprotein from transposon TNT 1-94</fullName>
    </submittedName>
</protein>
<dbReference type="Pfam" id="PF07727">
    <property type="entry name" value="RVT_2"/>
    <property type="match status" value="1"/>
</dbReference>
<feature type="domain" description="Reverse transcriptase Ty1/copia-type" evidence="2">
    <location>
        <begin position="301"/>
        <end position="415"/>
    </location>
</feature>
<reference evidence="5" key="1">
    <citation type="journal article" date="2019" name="Sci. Rep.">
        <title>Draft genome of Tanacetum cinerariifolium, the natural source of mosquito coil.</title>
        <authorList>
            <person name="Yamashiro T."/>
            <person name="Shiraishi A."/>
            <person name="Satake H."/>
            <person name="Nakayama K."/>
        </authorList>
    </citation>
    <scope>NUCLEOTIDE SEQUENCE</scope>
</reference>
<evidence type="ECO:0000259" key="2">
    <source>
        <dbReference type="Pfam" id="PF07727"/>
    </source>
</evidence>
<comment type="caution">
    <text evidence="5">The sequence shown here is derived from an EMBL/GenBank/DDBJ whole genome shotgun (WGS) entry which is preliminary data.</text>
</comment>
<organism evidence="5">
    <name type="scientific">Tanacetum cinerariifolium</name>
    <name type="common">Dalmatian daisy</name>
    <name type="synonym">Chrysanthemum cinerariifolium</name>
    <dbReference type="NCBI Taxonomy" id="118510"/>
    <lineage>
        <taxon>Eukaryota</taxon>
        <taxon>Viridiplantae</taxon>
        <taxon>Streptophyta</taxon>
        <taxon>Embryophyta</taxon>
        <taxon>Tracheophyta</taxon>
        <taxon>Spermatophyta</taxon>
        <taxon>Magnoliopsida</taxon>
        <taxon>eudicotyledons</taxon>
        <taxon>Gunneridae</taxon>
        <taxon>Pentapetalae</taxon>
        <taxon>asterids</taxon>
        <taxon>campanulids</taxon>
        <taxon>Asterales</taxon>
        <taxon>Asteraceae</taxon>
        <taxon>Asteroideae</taxon>
        <taxon>Anthemideae</taxon>
        <taxon>Anthemidinae</taxon>
        <taxon>Tanacetum</taxon>
    </lineage>
</organism>
<evidence type="ECO:0000256" key="1">
    <source>
        <dbReference type="SAM" id="MobiDB-lite"/>
    </source>
</evidence>
<accession>A0A6L2K7J4</accession>
<name>A0A6L2K7J4_TANCI</name>
<dbReference type="InterPro" id="IPR013103">
    <property type="entry name" value="RVT_2"/>
</dbReference>
<feature type="compositionally biased region" description="Basic and acidic residues" evidence="1">
    <location>
        <begin position="962"/>
        <end position="971"/>
    </location>
</feature>
<dbReference type="EMBL" id="BKCJ010001879">
    <property type="protein sequence ID" value="GEU44677.1"/>
    <property type="molecule type" value="Genomic_DNA"/>
</dbReference>
<proteinExistence type="predicted"/>
<dbReference type="Pfam" id="PF22936">
    <property type="entry name" value="Pol_BBD"/>
    <property type="match status" value="1"/>
</dbReference>
<dbReference type="Pfam" id="PF13976">
    <property type="entry name" value="gag_pre-integrs"/>
    <property type="match status" value="1"/>
</dbReference>
<feature type="compositionally biased region" description="Basic and acidic residues" evidence="1">
    <location>
        <begin position="707"/>
        <end position="746"/>
    </location>
</feature>
<feature type="domain" description="Retrovirus-related Pol polyprotein from transposon TNT 1-94-like beta-barrel" evidence="4">
    <location>
        <begin position="9"/>
        <end position="82"/>
    </location>
</feature>
<dbReference type="InterPro" id="IPR054722">
    <property type="entry name" value="PolX-like_BBD"/>
</dbReference>
<feature type="domain" description="GAG-pre-integrase" evidence="3">
    <location>
        <begin position="111"/>
        <end position="160"/>
    </location>
</feature>
<feature type="region of interest" description="Disordered" evidence="1">
    <location>
        <begin position="705"/>
        <end position="747"/>
    </location>
</feature>
<gene>
    <name evidence="5" type="ORF">Tci_016655</name>
</gene>
<evidence type="ECO:0000313" key="5">
    <source>
        <dbReference type="EMBL" id="GEU44677.1"/>
    </source>
</evidence>
<evidence type="ECO:0000259" key="4">
    <source>
        <dbReference type="Pfam" id="PF22936"/>
    </source>
</evidence>
<dbReference type="InterPro" id="IPR025724">
    <property type="entry name" value="GAG-pre-integrase_dom"/>
</dbReference>
<evidence type="ECO:0000259" key="3">
    <source>
        <dbReference type="Pfam" id="PF13976"/>
    </source>
</evidence>